<accession>A0ABP8DIM2</accession>
<keyword evidence="1" id="KW-0472">Membrane</keyword>
<sequence length="214" mass="22859">MTSSIAPVHRRQWLVPTGLILLSAVPVIAGGVRVGELAGGATVTPDNARFFAMPVPVLLHIFGATVFCWLGALQFAPGLRRRAWHRYAGRILVPSGIVAALSGMWMTLWYPLPEHDGPPLGPLGVIRLVVGGAMAAALVLGLLAARRRDFAQHRAWMIRGYALGLGAGTQAFTHAAWAVVVGTPTTEVPRIFLVGGGWVINLIVAEWAIRRARG</sequence>
<name>A0ABP8DIM2_9ACTN</name>
<protein>
    <submittedName>
        <fullName evidence="2">DUF2306 domain-containing protein</fullName>
    </submittedName>
</protein>
<feature type="transmembrane region" description="Helical" evidence="1">
    <location>
        <begin position="156"/>
        <end position="179"/>
    </location>
</feature>
<reference evidence="3" key="1">
    <citation type="journal article" date="2019" name="Int. J. Syst. Evol. Microbiol.">
        <title>The Global Catalogue of Microorganisms (GCM) 10K type strain sequencing project: providing services to taxonomists for standard genome sequencing and annotation.</title>
        <authorList>
            <consortium name="The Broad Institute Genomics Platform"/>
            <consortium name="The Broad Institute Genome Sequencing Center for Infectious Disease"/>
            <person name="Wu L."/>
            <person name="Ma J."/>
        </authorList>
    </citation>
    <scope>NUCLEOTIDE SEQUENCE [LARGE SCALE GENOMIC DNA]</scope>
    <source>
        <strain evidence="3">JCM 17441</strain>
    </source>
</reference>
<evidence type="ECO:0000256" key="1">
    <source>
        <dbReference type="SAM" id="Phobius"/>
    </source>
</evidence>
<feature type="transmembrane region" description="Helical" evidence="1">
    <location>
        <begin position="124"/>
        <end position="144"/>
    </location>
</feature>
<organism evidence="2 3">
    <name type="scientific">Dactylosporangium darangshiense</name>
    <dbReference type="NCBI Taxonomy" id="579108"/>
    <lineage>
        <taxon>Bacteria</taxon>
        <taxon>Bacillati</taxon>
        <taxon>Actinomycetota</taxon>
        <taxon>Actinomycetes</taxon>
        <taxon>Micromonosporales</taxon>
        <taxon>Micromonosporaceae</taxon>
        <taxon>Dactylosporangium</taxon>
    </lineage>
</organism>
<feature type="transmembrane region" description="Helical" evidence="1">
    <location>
        <begin position="191"/>
        <end position="209"/>
    </location>
</feature>
<keyword evidence="3" id="KW-1185">Reference proteome</keyword>
<feature type="transmembrane region" description="Helical" evidence="1">
    <location>
        <begin position="12"/>
        <end position="30"/>
    </location>
</feature>
<dbReference type="RefSeq" id="WP_345133883.1">
    <property type="nucleotide sequence ID" value="NZ_BAABAT010000025.1"/>
</dbReference>
<comment type="caution">
    <text evidence="2">The sequence shown here is derived from an EMBL/GenBank/DDBJ whole genome shotgun (WGS) entry which is preliminary data.</text>
</comment>
<gene>
    <name evidence="2" type="ORF">GCM10022255_071720</name>
</gene>
<evidence type="ECO:0000313" key="3">
    <source>
        <dbReference type="Proteomes" id="UP001500620"/>
    </source>
</evidence>
<evidence type="ECO:0000313" key="2">
    <source>
        <dbReference type="EMBL" id="GAA4256919.1"/>
    </source>
</evidence>
<dbReference type="InterPro" id="IPR018750">
    <property type="entry name" value="DUF2306_membrane"/>
</dbReference>
<keyword evidence="1" id="KW-0812">Transmembrane</keyword>
<dbReference type="Proteomes" id="UP001500620">
    <property type="component" value="Unassembled WGS sequence"/>
</dbReference>
<dbReference type="Pfam" id="PF10067">
    <property type="entry name" value="DUF2306"/>
    <property type="match status" value="1"/>
</dbReference>
<feature type="transmembrane region" description="Helical" evidence="1">
    <location>
        <begin position="50"/>
        <end position="70"/>
    </location>
</feature>
<dbReference type="EMBL" id="BAABAT010000025">
    <property type="protein sequence ID" value="GAA4256919.1"/>
    <property type="molecule type" value="Genomic_DNA"/>
</dbReference>
<proteinExistence type="predicted"/>
<feature type="transmembrane region" description="Helical" evidence="1">
    <location>
        <begin position="91"/>
        <end position="112"/>
    </location>
</feature>
<keyword evidence="1" id="KW-1133">Transmembrane helix</keyword>